<feature type="compositionally biased region" description="Low complexity" evidence="1">
    <location>
        <begin position="208"/>
        <end position="219"/>
    </location>
</feature>
<comment type="caution">
    <text evidence="2">The sequence shown here is derived from an EMBL/GenBank/DDBJ whole genome shotgun (WGS) entry which is preliminary data.</text>
</comment>
<dbReference type="Proteomes" id="UP000295388">
    <property type="component" value="Unassembled WGS sequence"/>
</dbReference>
<evidence type="ECO:0000313" key="3">
    <source>
        <dbReference type="Proteomes" id="UP000295388"/>
    </source>
</evidence>
<name>A0A4R6K772_9ACTN</name>
<reference evidence="2 3" key="1">
    <citation type="submission" date="2019-03" db="EMBL/GenBank/DDBJ databases">
        <title>Genomic Encyclopedia of Type Strains, Phase III (KMG-III): the genomes of soil and plant-associated and newly described type strains.</title>
        <authorList>
            <person name="Whitman W."/>
        </authorList>
    </citation>
    <scope>NUCLEOTIDE SEQUENCE [LARGE SCALE GENOMIC DNA]</scope>
    <source>
        <strain evidence="2 3">VKM Ac-2527</strain>
    </source>
</reference>
<accession>A0A4R6K772</accession>
<feature type="region of interest" description="Disordered" evidence="1">
    <location>
        <begin position="155"/>
        <end position="295"/>
    </location>
</feature>
<protein>
    <submittedName>
        <fullName evidence="2">Uncharacterized protein</fullName>
    </submittedName>
</protein>
<keyword evidence="3" id="KW-1185">Reference proteome</keyword>
<feature type="compositionally biased region" description="Basic and acidic residues" evidence="1">
    <location>
        <begin position="155"/>
        <end position="174"/>
    </location>
</feature>
<sequence>MLCRVQLCRAGRFRFGRRFRAHRQYVRAEDLTGVAEVSARPTLPPREDRITVVEYGRPLLYLLLEACQRHQRPVRYSEGGLPLGVERYGDPLVQQIADDLTRRAAACDSQTLDQSGRSLGVISRGIAGRPAVWVSTCRSIPVLAGRTELGPEIRDRTVVLEESPRNEQIGEHGRSAPPVWSTVSDRSPPTSSAYRVEPVPSVGEPCTSSPSSPRSRSSPMPLATPPRPSNATPAARPPLTPSTRRPPLTSASSTGTSGEGSRSPVPGHGRCTKPTKSAPAGPGREVPSRVHPCRS</sequence>
<feature type="compositionally biased region" description="Low complexity" evidence="1">
    <location>
        <begin position="241"/>
        <end position="263"/>
    </location>
</feature>
<evidence type="ECO:0000313" key="2">
    <source>
        <dbReference type="EMBL" id="TDO44191.1"/>
    </source>
</evidence>
<dbReference type="EMBL" id="SNWQ01000016">
    <property type="protein sequence ID" value="TDO44191.1"/>
    <property type="molecule type" value="Genomic_DNA"/>
</dbReference>
<evidence type="ECO:0000256" key="1">
    <source>
        <dbReference type="SAM" id="MobiDB-lite"/>
    </source>
</evidence>
<organism evidence="2 3">
    <name type="scientific">Kribbella caucasensis</name>
    <dbReference type="NCBI Taxonomy" id="2512215"/>
    <lineage>
        <taxon>Bacteria</taxon>
        <taxon>Bacillati</taxon>
        <taxon>Actinomycetota</taxon>
        <taxon>Actinomycetes</taxon>
        <taxon>Propionibacteriales</taxon>
        <taxon>Kribbellaceae</taxon>
        <taxon>Kribbella</taxon>
    </lineage>
</organism>
<gene>
    <name evidence="2" type="ORF">EV643_1162</name>
</gene>
<dbReference type="AlphaFoldDB" id="A0A4R6K772"/>
<proteinExistence type="predicted"/>
<feature type="compositionally biased region" description="Polar residues" evidence="1">
    <location>
        <begin position="181"/>
        <end position="193"/>
    </location>
</feature>